<name>A0A0N0NLN5_9EURO</name>
<sequence length="195" mass="22012">MTEVTEIALLHLRKDVDLEDDSSVALQTWRKAIGIVSSRLGFKDQFWGLRLEDKTQLVWTLDWDSVDKHKEFINHEDYKPFVAELAQVFDFDAHPPFLTHIAFTSADSLKAARSAPAALDNGSSGVAMGWYLEDDVESSEGKKVTALQALLGWESVEQHMALRNKPEFAEVVKPVRAIQAKGRDDMGMFHAKLRK</sequence>
<dbReference type="Proteomes" id="UP000038010">
    <property type="component" value="Unassembled WGS sequence"/>
</dbReference>
<accession>A0A0N0NLN5</accession>
<organism evidence="1 2">
    <name type="scientific">Cyphellophora attinorum</name>
    <dbReference type="NCBI Taxonomy" id="1664694"/>
    <lineage>
        <taxon>Eukaryota</taxon>
        <taxon>Fungi</taxon>
        <taxon>Dikarya</taxon>
        <taxon>Ascomycota</taxon>
        <taxon>Pezizomycotina</taxon>
        <taxon>Eurotiomycetes</taxon>
        <taxon>Chaetothyriomycetidae</taxon>
        <taxon>Chaetothyriales</taxon>
        <taxon>Cyphellophoraceae</taxon>
        <taxon>Cyphellophora</taxon>
    </lineage>
</organism>
<dbReference type="InterPro" id="IPR011008">
    <property type="entry name" value="Dimeric_a/b-barrel"/>
</dbReference>
<reference evidence="1 2" key="1">
    <citation type="submission" date="2015-06" db="EMBL/GenBank/DDBJ databases">
        <title>Draft genome of the ant-associated black yeast Phialophora attae CBS 131958.</title>
        <authorList>
            <person name="Moreno L.F."/>
            <person name="Stielow B.J."/>
            <person name="de Hoog S."/>
            <person name="Vicente V.A."/>
            <person name="Weiss V.A."/>
            <person name="de Vries M."/>
            <person name="Cruz L.M."/>
            <person name="Souza E.M."/>
        </authorList>
    </citation>
    <scope>NUCLEOTIDE SEQUENCE [LARGE SCALE GENOMIC DNA]</scope>
    <source>
        <strain evidence="1 2">CBS 131958</strain>
    </source>
</reference>
<protein>
    <recommendedName>
        <fullName evidence="3">ABM domain-containing protein</fullName>
    </recommendedName>
</protein>
<dbReference type="STRING" id="1664694.A0A0N0NLN5"/>
<dbReference type="RefSeq" id="XP_017999474.1">
    <property type="nucleotide sequence ID" value="XM_018145397.1"/>
</dbReference>
<dbReference type="AlphaFoldDB" id="A0A0N0NLN5"/>
<evidence type="ECO:0008006" key="3">
    <source>
        <dbReference type="Google" id="ProtNLM"/>
    </source>
</evidence>
<dbReference type="EMBL" id="LFJN01000015">
    <property type="protein sequence ID" value="KPI39511.1"/>
    <property type="molecule type" value="Genomic_DNA"/>
</dbReference>
<evidence type="ECO:0000313" key="2">
    <source>
        <dbReference type="Proteomes" id="UP000038010"/>
    </source>
</evidence>
<dbReference type="SUPFAM" id="SSF54909">
    <property type="entry name" value="Dimeric alpha+beta barrel"/>
    <property type="match status" value="1"/>
</dbReference>
<dbReference type="GeneID" id="28737277"/>
<gene>
    <name evidence="1" type="ORF">AB675_5203</name>
</gene>
<proteinExistence type="predicted"/>
<dbReference type="Gene3D" id="3.30.70.100">
    <property type="match status" value="2"/>
</dbReference>
<keyword evidence="2" id="KW-1185">Reference proteome</keyword>
<dbReference type="VEuPathDB" id="FungiDB:AB675_5203"/>
<dbReference type="OrthoDB" id="3830579at2759"/>
<evidence type="ECO:0000313" key="1">
    <source>
        <dbReference type="EMBL" id="KPI39511.1"/>
    </source>
</evidence>
<comment type="caution">
    <text evidence="1">The sequence shown here is derived from an EMBL/GenBank/DDBJ whole genome shotgun (WGS) entry which is preliminary data.</text>
</comment>